<organism evidence="1 2">
    <name type="scientific">Saprolegnia diclina (strain VS20)</name>
    <dbReference type="NCBI Taxonomy" id="1156394"/>
    <lineage>
        <taxon>Eukaryota</taxon>
        <taxon>Sar</taxon>
        <taxon>Stramenopiles</taxon>
        <taxon>Oomycota</taxon>
        <taxon>Saprolegniomycetes</taxon>
        <taxon>Saprolegniales</taxon>
        <taxon>Saprolegniaceae</taxon>
        <taxon>Saprolegnia</taxon>
    </lineage>
</organism>
<proteinExistence type="predicted"/>
<dbReference type="GeneID" id="19957595"/>
<dbReference type="Proteomes" id="UP000030762">
    <property type="component" value="Unassembled WGS sequence"/>
</dbReference>
<dbReference type="EMBL" id="JH767289">
    <property type="protein sequence ID" value="EQC25261.1"/>
    <property type="molecule type" value="Genomic_DNA"/>
</dbReference>
<protein>
    <submittedName>
        <fullName evidence="1">Uncharacterized protein</fullName>
    </submittedName>
</protein>
<sequence length="87" mass="9918">MASRTLATSSRRHLHLKYSDECVKARTEKVLKSMLSQLNQLDADTTNAQLLQKALRYRNRTRELQTNDGCDIGARFGISWHKVATKA</sequence>
<dbReference type="RefSeq" id="XP_008621313.1">
    <property type="nucleotide sequence ID" value="XM_008623091.1"/>
</dbReference>
<gene>
    <name evidence="1" type="ORF">SDRG_16868</name>
</gene>
<reference evidence="1 2" key="1">
    <citation type="submission" date="2012-04" db="EMBL/GenBank/DDBJ databases">
        <title>The Genome Sequence of Saprolegnia declina VS20.</title>
        <authorList>
            <consortium name="The Broad Institute Genome Sequencing Platform"/>
            <person name="Russ C."/>
            <person name="Nusbaum C."/>
            <person name="Tyler B."/>
            <person name="van West P."/>
            <person name="Dieguez-Uribeondo J."/>
            <person name="de Bruijn I."/>
            <person name="Tripathy S."/>
            <person name="Jiang R."/>
            <person name="Young S.K."/>
            <person name="Zeng Q."/>
            <person name="Gargeya S."/>
            <person name="Fitzgerald M."/>
            <person name="Haas B."/>
            <person name="Abouelleil A."/>
            <person name="Alvarado L."/>
            <person name="Arachchi H.M."/>
            <person name="Berlin A."/>
            <person name="Chapman S.B."/>
            <person name="Goldberg J."/>
            <person name="Griggs A."/>
            <person name="Gujja S."/>
            <person name="Hansen M."/>
            <person name="Howarth C."/>
            <person name="Imamovic A."/>
            <person name="Larimer J."/>
            <person name="McCowen C."/>
            <person name="Montmayeur A."/>
            <person name="Murphy C."/>
            <person name="Neiman D."/>
            <person name="Pearson M."/>
            <person name="Priest M."/>
            <person name="Roberts A."/>
            <person name="Saif S."/>
            <person name="Shea T."/>
            <person name="Sisk P."/>
            <person name="Sykes S."/>
            <person name="Wortman J."/>
            <person name="Nusbaum C."/>
            <person name="Birren B."/>
        </authorList>
    </citation>
    <scope>NUCLEOTIDE SEQUENCE [LARGE SCALE GENOMIC DNA]</scope>
    <source>
        <strain evidence="1 2">VS20</strain>
    </source>
</reference>
<evidence type="ECO:0000313" key="2">
    <source>
        <dbReference type="Proteomes" id="UP000030762"/>
    </source>
</evidence>
<accession>T0PSL9</accession>
<dbReference type="InParanoid" id="T0PSL9"/>
<dbReference type="VEuPathDB" id="FungiDB:SDRG_16868"/>
<evidence type="ECO:0000313" key="1">
    <source>
        <dbReference type="EMBL" id="EQC25261.1"/>
    </source>
</evidence>
<keyword evidence="2" id="KW-1185">Reference proteome</keyword>
<name>T0PSL9_SAPDV</name>
<dbReference type="AlphaFoldDB" id="T0PSL9"/>
<dbReference type="OrthoDB" id="78639at2759"/>